<feature type="transmembrane region" description="Helical" evidence="1">
    <location>
        <begin position="51"/>
        <end position="72"/>
    </location>
</feature>
<organism evidence="2 3">
    <name type="scientific">Aquimarina amphilecti</name>
    <dbReference type="NCBI Taxonomy" id="1038014"/>
    <lineage>
        <taxon>Bacteria</taxon>
        <taxon>Pseudomonadati</taxon>
        <taxon>Bacteroidota</taxon>
        <taxon>Flavobacteriia</taxon>
        <taxon>Flavobacteriales</taxon>
        <taxon>Flavobacteriaceae</taxon>
        <taxon>Aquimarina</taxon>
    </lineage>
</organism>
<reference evidence="2 3" key="1">
    <citation type="submission" date="2016-10" db="EMBL/GenBank/DDBJ databases">
        <authorList>
            <person name="de Groot N.N."/>
        </authorList>
    </citation>
    <scope>NUCLEOTIDE SEQUENCE [LARGE SCALE GENOMIC DNA]</scope>
    <source>
        <strain evidence="2 3">DSM 25232</strain>
    </source>
</reference>
<keyword evidence="3" id="KW-1185">Reference proteome</keyword>
<dbReference type="EMBL" id="FOAB01000004">
    <property type="protein sequence ID" value="SEL34140.1"/>
    <property type="molecule type" value="Genomic_DNA"/>
</dbReference>
<feature type="transmembrane region" description="Helical" evidence="1">
    <location>
        <begin position="12"/>
        <end position="31"/>
    </location>
</feature>
<dbReference type="Proteomes" id="UP000198521">
    <property type="component" value="Unassembled WGS sequence"/>
</dbReference>
<evidence type="ECO:0000256" key="1">
    <source>
        <dbReference type="SAM" id="Phobius"/>
    </source>
</evidence>
<protein>
    <recommendedName>
        <fullName evidence="4">DoxX protein</fullName>
    </recommendedName>
</protein>
<accession>A0A1H7PEE0</accession>
<dbReference type="RefSeq" id="WP_091408226.1">
    <property type="nucleotide sequence ID" value="NZ_FOAB01000004.1"/>
</dbReference>
<keyword evidence="1" id="KW-0472">Membrane</keyword>
<dbReference type="AlphaFoldDB" id="A0A1H7PEE0"/>
<proteinExistence type="predicted"/>
<dbReference type="OrthoDB" id="1163270at2"/>
<evidence type="ECO:0000313" key="2">
    <source>
        <dbReference type="EMBL" id="SEL34140.1"/>
    </source>
</evidence>
<name>A0A1H7PEE0_AQUAM</name>
<feature type="transmembrane region" description="Helical" evidence="1">
    <location>
        <begin position="101"/>
        <end position="117"/>
    </location>
</feature>
<gene>
    <name evidence="2" type="ORF">SAMN04487910_2187</name>
</gene>
<evidence type="ECO:0000313" key="3">
    <source>
        <dbReference type="Proteomes" id="UP000198521"/>
    </source>
</evidence>
<keyword evidence="1" id="KW-1133">Transmembrane helix</keyword>
<keyword evidence="1" id="KW-0812">Transmembrane</keyword>
<evidence type="ECO:0008006" key="4">
    <source>
        <dbReference type="Google" id="ProtNLM"/>
    </source>
</evidence>
<sequence length="137" mass="16092">MKFRVYLYTAVRILFGAFLVLHSTYNVIIYSEFLKEIDTYFLKSTVFKYDLIEALAPLVPFEEFIIGMFLILGYYTKEVLISGSILFLFLSLFLLDANSTELSMIHLSFFILTLILWKKDNYNLKSVDYARHVDLII</sequence>
<feature type="transmembrane region" description="Helical" evidence="1">
    <location>
        <begin position="79"/>
        <end position="95"/>
    </location>
</feature>